<feature type="domain" description="FtsK" evidence="4">
    <location>
        <begin position="62"/>
        <end position="262"/>
    </location>
</feature>
<proteinExistence type="predicted"/>
<dbReference type="Pfam" id="PF01580">
    <property type="entry name" value="FtsK_SpoIIIE"/>
    <property type="match status" value="1"/>
</dbReference>
<evidence type="ECO:0000313" key="6">
    <source>
        <dbReference type="Proteomes" id="UP000255355"/>
    </source>
</evidence>
<keyword evidence="1 3" id="KW-0547">Nucleotide-binding</keyword>
<accession>A0A370H624</accession>
<protein>
    <submittedName>
        <fullName evidence="5">FtsK/SpoIIIE family protein</fullName>
    </submittedName>
</protein>
<dbReference type="OrthoDB" id="9807790at2"/>
<feature type="binding site" evidence="3">
    <location>
        <begin position="85"/>
        <end position="92"/>
    </location>
    <ligand>
        <name>ATP</name>
        <dbReference type="ChEBI" id="CHEBI:30616"/>
    </ligand>
</feature>
<reference evidence="5 6" key="1">
    <citation type="submission" date="2018-07" db="EMBL/GenBank/DDBJ databases">
        <title>Genomic Encyclopedia of Type Strains, Phase IV (KMG-IV): sequencing the most valuable type-strain genomes for metagenomic binning, comparative biology and taxonomic classification.</title>
        <authorList>
            <person name="Goeker M."/>
        </authorList>
    </citation>
    <scope>NUCLEOTIDE SEQUENCE [LARGE SCALE GENOMIC DNA]</scope>
    <source>
        <strain evidence="5 6">DSM 44952</strain>
    </source>
</reference>
<dbReference type="GO" id="GO:0005524">
    <property type="term" value="F:ATP binding"/>
    <property type="evidence" value="ECO:0007669"/>
    <property type="project" value="UniProtKB-UniRule"/>
</dbReference>
<evidence type="ECO:0000256" key="2">
    <source>
        <dbReference type="ARBA" id="ARBA00022840"/>
    </source>
</evidence>
<comment type="caution">
    <text evidence="5">The sequence shown here is derived from an EMBL/GenBank/DDBJ whole genome shotgun (WGS) entry which is preliminary data.</text>
</comment>
<organism evidence="5 6">
    <name type="scientific">Nocardia mexicana</name>
    <dbReference type="NCBI Taxonomy" id="279262"/>
    <lineage>
        <taxon>Bacteria</taxon>
        <taxon>Bacillati</taxon>
        <taxon>Actinomycetota</taxon>
        <taxon>Actinomycetes</taxon>
        <taxon>Mycobacteriales</taxon>
        <taxon>Nocardiaceae</taxon>
        <taxon>Nocardia</taxon>
    </lineage>
</organism>
<dbReference type="InterPro" id="IPR027417">
    <property type="entry name" value="P-loop_NTPase"/>
</dbReference>
<keyword evidence="6" id="KW-1185">Reference proteome</keyword>
<dbReference type="SUPFAM" id="SSF52540">
    <property type="entry name" value="P-loop containing nucleoside triphosphate hydrolases"/>
    <property type="match status" value="1"/>
</dbReference>
<dbReference type="AlphaFoldDB" id="A0A370H624"/>
<dbReference type="Gene3D" id="3.40.50.300">
    <property type="entry name" value="P-loop containing nucleotide triphosphate hydrolases"/>
    <property type="match status" value="1"/>
</dbReference>
<evidence type="ECO:0000259" key="4">
    <source>
        <dbReference type="PROSITE" id="PS50901"/>
    </source>
</evidence>
<dbReference type="InterPro" id="IPR002543">
    <property type="entry name" value="FtsK_dom"/>
</dbReference>
<dbReference type="EMBL" id="QQAZ01000004">
    <property type="protein sequence ID" value="RDI51816.1"/>
    <property type="molecule type" value="Genomic_DNA"/>
</dbReference>
<dbReference type="InterPro" id="IPR050206">
    <property type="entry name" value="FtsK/SpoIIIE/SftA"/>
</dbReference>
<evidence type="ECO:0000256" key="1">
    <source>
        <dbReference type="ARBA" id="ARBA00022741"/>
    </source>
</evidence>
<sequence>MEPELLAHKGIPNVIRGGEPESTRTVDLSELLGIDRNVTDEQWRLGHNPARLRVPIGVDGRGTPVEVDLEHAINDGMGPHTLIVGGTPAERTTLIETLLIGMAIRYLPPYHLNFVYIDVDRSGTFAGAATLPFEGVVVAGAEQFLSDAAPGSFRRFVDEVEFRHRRAAEYFAEIPEYNKSRAAGRPLTWKTRLVLVVDDFVRMLDQVPEFGELLGRIVRANGRSGIHLVLSAQEFGAVRIGALEGFLSTRLVLRTSTAEESRLAMGLPDAHTLPGTPGHGILRAQSTGELVPFQAPDPDSVRALLRDLPAHLREHRYEFSPEQWWRRAAT</sequence>
<dbReference type="Proteomes" id="UP000255355">
    <property type="component" value="Unassembled WGS sequence"/>
</dbReference>
<gene>
    <name evidence="5" type="ORF">DFR68_104300</name>
</gene>
<name>A0A370H624_9NOCA</name>
<evidence type="ECO:0000256" key="3">
    <source>
        <dbReference type="PROSITE-ProRule" id="PRU00289"/>
    </source>
</evidence>
<dbReference type="PANTHER" id="PTHR22683:SF1">
    <property type="entry name" value="TYPE VII SECRETION SYSTEM PROTEIN ESSC"/>
    <property type="match status" value="1"/>
</dbReference>
<dbReference type="PANTHER" id="PTHR22683">
    <property type="entry name" value="SPORULATION PROTEIN RELATED"/>
    <property type="match status" value="1"/>
</dbReference>
<evidence type="ECO:0000313" key="5">
    <source>
        <dbReference type="EMBL" id="RDI51816.1"/>
    </source>
</evidence>
<dbReference type="STRING" id="1210089.GCA_001613165_01336"/>
<dbReference type="GO" id="GO:0003677">
    <property type="term" value="F:DNA binding"/>
    <property type="evidence" value="ECO:0007669"/>
    <property type="project" value="InterPro"/>
</dbReference>
<dbReference type="PROSITE" id="PS50901">
    <property type="entry name" value="FTSK"/>
    <property type="match status" value="1"/>
</dbReference>
<keyword evidence="2 3" id="KW-0067">ATP-binding</keyword>